<comment type="catalytic activity">
    <reaction evidence="1">
        <text>a peptidoglycan chain = a peptidoglycan chain with N-acetyl-1,6-anhydromuramyl-[peptide] at the reducing end + a peptidoglycan chain with N-acetylglucosamine at the non-reducing end.</text>
        <dbReference type="EC" id="4.2.2.29"/>
    </reaction>
</comment>
<sequence length="386" mass="41578">MSELFDQLPNAQAKRQAAAERARQRRRRKLRTMVVTFVAVALLAMSSVIAWPHVKTLLDLSGTAAADYEGEGSGEVIVTIPEGSTGRDIAQILLSNRVVASERAFIDAFNNDKRAASIQAGSYKLKQNMSAVSALAGLLDPDSRAEISVTIPEGFTAAQISARLVKVMGYDAADVDNVLADPAAIGLPQEAGGKVEGWLSPVTYTFAPDTTPKEALSAMVSQRVSELNSMGLPREKWQRTIIVGSIVEREVNWPDYYGQVARVIENRLTDTSQVNGRLQMDSTVLYGVGKSGGVPTKEEIEADTPYNTYRNAGLPPTPISNPSAAVIAASANPPQGDWLYFVTVNLETGETKFANNLDEHNTYVGELRQWVADHPGQAQSSGASGR</sequence>
<dbReference type="Pfam" id="PF02618">
    <property type="entry name" value="YceG"/>
    <property type="match status" value="1"/>
</dbReference>
<evidence type="ECO:0000313" key="2">
    <source>
        <dbReference type="EMBL" id="QOR46512.1"/>
    </source>
</evidence>
<dbReference type="CDD" id="cd08010">
    <property type="entry name" value="MltG_like"/>
    <property type="match status" value="1"/>
</dbReference>
<proteinExistence type="inferred from homology"/>
<keyword evidence="1" id="KW-0456">Lyase</keyword>
<reference evidence="2 3" key="1">
    <citation type="submission" date="2020-10" db="EMBL/GenBank/DDBJ databases">
        <title>Trueperella pecoris sp. nov. isolated from bovine and porcine specimens.</title>
        <authorList>
            <person name="Schoenecker L."/>
            <person name="Schnydrig P."/>
            <person name="Brodard I."/>
            <person name="Thomann A."/>
            <person name="Hemphill A."/>
            <person name="Rodriguez-Campos S."/>
            <person name="Perreten V."/>
            <person name="Jores J."/>
            <person name="Kittl S."/>
        </authorList>
    </citation>
    <scope>NUCLEOTIDE SEQUENCE [LARGE SCALE GENOMIC DNA]</scope>
    <source>
        <strain evidence="2 3">15A0121</strain>
    </source>
</reference>
<gene>
    <name evidence="1 2" type="primary">mltG</name>
    <name evidence="2" type="ORF">INS88_04800</name>
</gene>
<dbReference type="InterPro" id="IPR003770">
    <property type="entry name" value="MLTG-like"/>
</dbReference>
<keyword evidence="1" id="KW-0812">Transmembrane</keyword>
<dbReference type="NCBIfam" id="TIGR00247">
    <property type="entry name" value="endolytic transglycosylase MltG"/>
    <property type="match status" value="1"/>
</dbReference>
<dbReference type="AlphaFoldDB" id="A0A7M1QWP8"/>
<keyword evidence="3" id="KW-1185">Reference proteome</keyword>
<keyword evidence="1" id="KW-0472">Membrane</keyword>
<dbReference type="Gene3D" id="3.30.1490.480">
    <property type="entry name" value="Endolytic murein transglycosylase"/>
    <property type="match status" value="1"/>
</dbReference>
<organism evidence="2 3">
    <name type="scientific">Trueperella pecoris</name>
    <dbReference type="NCBI Taxonomy" id="2733571"/>
    <lineage>
        <taxon>Bacteria</taxon>
        <taxon>Bacillati</taxon>
        <taxon>Actinomycetota</taxon>
        <taxon>Actinomycetes</taxon>
        <taxon>Actinomycetales</taxon>
        <taxon>Actinomycetaceae</taxon>
        <taxon>Trueperella</taxon>
    </lineage>
</organism>
<dbReference type="GO" id="GO:0008932">
    <property type="term" value="F:lytic endotransglycosylase activity"/>
    <property type="evidence" value="ECO:0007669"/>
    <property type="project" value="UniProtKB-UniRule"/>
</dbReference>
<dbReference type="HAMAP" id="MF_02065">
    <property type="entry name" value="MltG"/>
    <property type="match status" value="1"/>
</dbReference>
<protein>
    <recommendedName>
        <fullName evidence="1">Endolytic murein transglycosylase</fullName>
        <ecNumber evidence="1">4.2.2.29</ecNumber>
    </recommendedName>
    <alternativeName>
        <fullName evidence="1">Peptidoglycan lytic transglycosylase</fullName>
    </alternativeName>
    <alternativeName>
        <fullName evidence="1">Peptidoglycan polymerization terminase</fullName>
    </alternativeName>
</protein>
<dbReference type="Proteomes" id="UP000595053">
    <property type="component" value="Chromosome"/>
</dbReference>
<accession>A0A8A5U7Q0</accession>
<dbReference type="GO" id="GO:0009252">
    <property type="term" value="P:peptidoglycan biosynthetic process"/>
    <property type="evidence" value="ECO:0007669"/>
    <property type="project" value="UniProtKB-UniRule"/>
</dbReference>
<dbReference type="GO" id="GO:0005886">
    <property type="term" value="C:plasma membrane"/>
    <property type="evidence" value="ECO:0007669"/>
    <property type="project" value="UniProtKB-SubCell"/>
</dbReference>
<comment type="similarity">
    <text evidence="1">Belongs to the transglycosylase MltG family.</text>
</comment>
<dbReference type="GO" id="GO:0071555">
    <property type="term" value="P:cell wall organization"/>
    <property type="evidence" value="ECO:0007669"/>
    <property type="project" value="UniProtKB-KW"/>
</dbReference>
<keyword evidence="1" id="KW-0961">Cell wall biogenesis/degradation</keyword>
<feature type="site" description="Important for catalytic activity" evidence="1">
    <location>
        <position position="250"/>
    </location>
</feature>
<keyword evidence="1" id="KW-1003">Cell membrane</keyword>
<keyword evidence="1" id="KW-1133">Transmembrane helix</keyword>
<dbReference type="RefSeq" id="WP_197551700.1">
    <property type="nucleotide sequence ID" value="NZ_CP063213.1"/>
</dbReference>
<evidence type="ECO:0000313" key="3">
    <source>
        <dbReference type="Proteomes" id="UP000595053"/>
    </source>
</evidence>
<feature type="transmembrane region" description="Helical" evidence="1">
    <location>
        <begin position="30"/>
        <end position="51"/>
    </location>
</feature>
<dbReference type="PANTHER" id="PTHR30518:SF2">
    <property type="entry name" value="ENDOLYTIC MUREIN TRANSGLYCOSYLASE"/>
    <property type="match status" value="1"/>
</dbReference>
<comment type="function">
    <text evidence="1">Functions as a peptidoglycan terminase that cleaves nascent peptidoglycan strands endolytically to terminate their elongation.</text>
</comment>
<evidence type="ECO:0000256" key="1">
    <source>
        <dbReference type="HAMAP-Rule" id="MF_02065"/>
    </source>
</evidence>
<dbReference type="EMBL" id="CP063213">
    <property type="protein sequence ID" value="QOR46512.1"/>
    <property type="molecule type" value="Genomic_DNA"/>
</dbReference>
<comment type="subcellular location">
    <subcellularLocation>
        <location evidence="1">Cell membrane</location>
        <topology evidence="1">Single-pass membrane protein</topology>
    </subcellularLocation>
</comment>
<name>A0A7M1QWP8_9ACTO</name>
<accession>A0A7M1QWP8</accession>
<dbReference type="EC" id="4.2.2.29" evidence="1"/>
<dbReference type="PANTHER" id="PTHR30518">
    <property type="entry name" value="ENDOLYTIC MUREIN TRANSGLYCOSYLASE"/>
    <property type="match status" value="1"/>
</dbReference>